<name>A0ACB8H8S6_PSICU</name>
<sequence length="100" mass="10941">MISLAALTTLCLAFLGTQALPTNSTLERRAATVYDIVNALDAAGAKGTFFVNGNNWGCIYDQANVDRVKYAYNHGHQLASHTWAHKDLNTLTWDQSEPSV</sequence>
<protein>
    <submittedName>
        <fullName evidence="1">Peptidoglycan-N-acetylglucosamine deacetylase</fullName>
    </submittedName>
</protein>
<organism evidence="1 2">
    <name type="scientific">Psilocybe cubensis</name>
    <name type="common">Psychedelic mushroom</name>
    <name type="synonym">Stropharia cubensis</name>
    <dbReference type="NCBI Taxonomy" id="181762"/>
    <lineage>
        <taxon>Eukaryota</taxon>
        <taxon>Fungi</taxon>
        <taxon>Dikarya</taxon>
        <taxon>Basidiomycota</taxon>
        <taxon>Agaricomycotina</taxon>
        <taxon>Agaricomycetes</taxon>
        <taxon>Agaricomycetidae</taxon>
        <taxon>Agaricales</taxon>
        <taxon>Agaricineae</taxon>
        <taxon>Strophariaceae</taxon>
        <taxon>Psilocybe</taxon>
    </lineage>
</organism>
<proteinExistence type="predicted"/>
<gene>
    <name evidence="1" type="ORF">JR316_0003059</name>
</gene>
<accession>A0ACB8H8S6</accession>
<evidence type="ECO:0000313" key="2">
    <source>
        <dbReference type="Proteomes" id="UP000664032"/>
    </source>
</evidence>
<dbReference type="Proteomes" id="UP000664032">
    <property type="component" value="Unassembled WGS sequence"/>
</dbReference>
<reference evidence="1" key="1">
    <citation type="submission" date="2021-10" db="EMBL/GenBank/DDBJ databases">
        <title>Psilocybe cubensis genome.</title>
        <authorList>
            <person name="Mckernan K.J."/>
            <person name="Crawford S."/>
            <person name="Trippe A."/>
            <person name="Kane L.T."/>
            <person name="Mclaughlin S."/>
        </authorList>
    </citation>
    <scope>NUCLEOTIDE SEQUENCE</scope>
    <source>
        <strain evidence="1">MGC-MH-2018</strain>
    </source>
</reference>
<keyword evidence="2" id="KW-1185">Reference proteome</keyword>
<comment type="caution">
    <text evidence="1">The sequence shown here is derived from an EMBL/GenBank/DDBJ whole genome shotgun (WGS) entry which is preliminary data.</text>
</comment>
<dbReference type="EMBL" id="JAFIQS020000003">
    <property type="protein sequence ID" value="KAH9483589.1"/>
    <property type="molecule type" value="Genomic_DNA"/>
</dbReference>
<evidence type="ECO:0000313" key="1">
    <source>
        <dbReference type="EMBL" id="KAH9483589.1"/>
    </source>
</evidence>